<sequence>MVSERNWPYFRAVLDSIPGYTPGRAVAGPDGRSVKLSSNENPHGPLPSVRDAIAEAATEVNRYPDTSASELTAELARRYGVAEERVALGAGSVGILQQLLTATAEPGTEIVYAWRSFEAYPLLVELAGATSVRVPLRGETHDLDALAEAITDRTRMVFVCNPNNPTGTVVGHAELTAFLDRVPDHVLVVLDEAYREYVRDPHVPDGVDLLTERPNVAVLRTFSKAYGLAGTRVGFLIGHPHVAAAVRKTMIPFAVNRIAQAAAVASLSAEDELMERVAATVKERERVRDALLGDGWVVPPSEANFVWLRLGEDTTDFAASCEAAGVAVRPFAGEGVRVSVGTPEENDAFLTAAHEYPRRNQE</sequence>
<dbReference type="EC" id="2.6.1.57" evidence="6"/>
<name>A0A543NP39_9ACTN</name>
<comment type="function">
    <text evidence="6">Aminotransferase that catalyzes the conversion of aromatic amino acids and 2-oxoglutarate into corresponding aromatic oxo acids and L-glutamate.</text>
</comment>
<dbReference type="Proteomes" id="UP000317422">
    <property type="component" value="Unassembled WGS sequence"/>
</dbReference>
<dbReference type="HAMAP" id="MF_01513">
    <property type="entry name" value="Phe_aminotrans_2"/>
    <property type="match status" value="1"/>
</dbReference>
<dbReference type="InterPro" id="IPR015422">
    <property type="entry name" value="PyrdxlP-dep_Trfase_small"/>
</dbReference>
<dbReference type="NCBIfam" id="TIGR01141">
    <property type="entry name" value="hisC"/>
    <property type="match status" value="1"/>
</dbReference>
<evidence type="ECO:0000256" key="4">
    <source>
        <dbReference type="ARBA" id="ARBA00022679"/>
    </source>
</evidence>
<feature type="domain" description="Aminotransferase class I/classII large" evidence="7">
    <location>
        <begin position="34"/>
        <end position="351"/>
    </location>
</feature>
<dbReference type="CDD" id="cd00609">
    <property type="entry name" value="AAT_like"/>
    <property type="match status" value="1"/>
</dbReference>
<evidence type="ECO:0000256" key="6">
    <source>
        <dbReference type="HAMAP-Rule" id="MF_01513"/>
    </source>
</evidence>
<evidence type="ECO:0000256" key="2">
    <source>
        <dbReference type="ARBA" id="ARBA00011738"/>
    </source>
</evidence>
<dbReference type="InterPro" id="IPR005861">
    <property type="entry name" value="HisP_aminotrans"/>
</dbReference>
<dbReference type="HAMAP" id="MF_01023">
    <property type="entry name" value="HisC_aminotrans_2"/>
    <property type="match status" value="1"/>
</dbReference>
<evidence type="ECO:0000256" key="5">
    <source>
        <dbReference type="ARBA" id="ARBA00022898"/>
    </source>
</evidence>
<dbReference type="InterPro" id="IPR004839">
    <property type="entry name" value="Aminotransferase_I/II_large"/>
</dbReference>
<dbReference type="OrthoDB" id="9809616at2"/>
<dbReference type="InterPro" id="IPR001917">
    <property type="entry name" value="Aminotrans_II_pyridoxalP_BS"/>
</dbReference>
<gene>
    <name evidence="6" type="primary">pat</name>
    <name evidence="8" type="ORF">FHX37_3558</name>
</gene>
<proteinExistence type="inferred from homology"/>
<dbReference type="Gene3D" id="3.40.640.10">
    <property type="entry name" value="Type I PLP-dependent aspartate aminotransferase-like (Major domain)"/>
    <property type="match status" value="1"/>
</dbReference>
<dbReference type="GO" id="GO:0030170">
    <property type="term" value="F:pyridoxal phosphate binding"/>
    <property type="evidence" value="ECO:0007669"/>
    <property type="project" value="UniProtKB-UniRule"/>
</dbReference>
<accession>A0A543NP39</accession>
<dbReference type="EMBL" id="VFQC01000001">
    <property type="protein sequence ID" value="TQN33536.1"/>
    <property type="molecule type" value="Genomic_DNA"/>
</dbReference>
<dbReference type="Pfam" id="PF00155">
    <property type="entry name" value="Aminotran_1_2"/>
    <property type="match status" value="1"/>
</dbReference>
<dbReference type="InterPro" id="IPR015421">
    <property type="entry name" value="PyrdxlP-dep_Trfase_major"/>
</dbReference>
<comment type="catalytic activity">
    <reaction evidence="6">
        <text>an aromatic L-alpha-amino acid + 2-oxoglutarate = an aromatic oxo-acid + L-glutamate</text>
        <dbReference type="Rhea" id="RHEA:17533"/>
        <dbReference type="ChEBI" id="CHEBI:16810"/>
        <dbReference type="ChEBI" id="CHEBI:29985"/>
        <dbReference type="ChEBI" id="CHEBI:73309"/>
        <dbReference type="ChEBI" id="CHEBI:84824"/>
        <dbReference type="EC" id="2.6.1.57"/>
    </reaction>
</comment>
<dbReference type="AlphaFoldDB" id="A0A543NP39"/>
<evidence type="ECO:0000256" key="3">
    <source>
        <dbReference type="ARBA" id="ARBA00022576"/>
    </source>
</evidence>
<dbReference type="InterPro" id="IPR024892">
    <property type="entry name" value="ArAT"/>
</dbReference>
<protein>
    <recommendedName>
        <fullName evidence="6">Aromatic amino acid aminotransferase</fullName>
        <shortName evidence="6">ArAT</shortName>
        <ecNumber evidence="6">2.6.1.57</ecNumber>
    </recommendedName>
</protein>
<keyword evidence="4 6" id="KW-0808">Transferase</keyword>
<dbReference type="PANTHER" id="PTHR43643">
    <property type="entry name" value="HISTIDINOL-PHOSPHATE AMINOTRANSFERASE 2"/>
    <property type="match status" value="1"/>
</dbReference>
<dbReference type="PANTHER" id="PTHR43643:SF3">
    <property type="entry name" value="HISTIDINOL-PHOSPHATE AMINOTRANSFERASE"/>
    <property type="match status" value="1"/>
</dbReference>
<comment type="subunit">
    <text evidence="2 6">Homodimer.</text>
</comment>
<comment type="caution">
    <text evidence="8">The sequence shown here is derived from an EMBL/GenBank/DDBJ whole genome shotgun (WGS) entry which is preliminary data.</text>
</comment>
<keyword evidence="9" id="KW-1185">Reference proteome</keyword>
<organism evidence="8 9">
    <name type="scientific">Haloactinospora alba</name>
    <dbReference type="NCBI Taxonomy" id="405555"/>
    <lineage>
        <taxon>Bacteria</taxon>
        <taxon>Bacillati</taxon>
        <taxon>Actinomycetota</taxon>
        <taxon>Actinomycetes</taxon>
        <taxon>Streptosporangiales</taxon>
        <taxon>Nocardiopsidaceae</taxon>
        <taxon>Haloactinospora</taxon>
    </lineage>
</organism>
<reference evidence="8 9" key="1">
    <citation type="submission" date="2019-06" db="EMBL/GenBank/DDBJ databases">
        <title>Sequencing the genomes of 1000 actinobacteria strains.</title>
        <authorList>
            <person name="Klenk H.-P."/>
        </authorList>
    </citation>
    <scope>NUCLEOTIDE SEQUENCE [LARGE SCALE GENOMIC DNA]</scope>
    <source>
        <strain evidence="8 9">DSM 45015</strain>
    </source>
</reference>
<dbReference type="GO" id="GO:0004400">
    <property type="term" value="F:histidinol-phosphate transaminase activity"/>
    <property type="evidence" value="ECO:0007669"/>
    <property type="project" value="InterPro"/>
</dbReference>
<dbReference type="Gene3D" id="3.90.1150.10">
    <property type="entry name" value="Aspartate Aminotransferase, domain 1"/>
    <property type="match status" value="1"/>
</dbReference>
<feature type="modified residue" description="N6-(pyridoxal phosphate)lysine" evidence="6">
    <location>
        <position position="224"/>
    </location>
</feature>
<evidence type="ECO:0000259" key="7">
    <source>
        <dbReference type="Pfam" id="PF00155"/>
    </source>
</evidence>
<keyword evidence="3 6" id="KW-0032">Aminotransferase</keyword>
<dbReference type="NCBIfam" id="NF002878">
    <property type="entry name" value="PRK03321.1"/>
    <property type="match status" value="1"/>
</dbReference>
<dbReference type="InterPro" id="IPR050106">
    <property type="entry name" value="HistidinolP_aminotransfase"/>
</dbReference>
<dbReference type="PROSITE" id="PS00599">
    <property type="entry name" value="AA_TRANSFER_CLASS_2"/>
    <property type="match status" value="1"/>
</dbReference>
<comment type="cofactor">
    <cofactor evidence="1 6">
        <name>pyridoxal 5'-phosphate</name>
        <dbReference type="ChEBI" id="CHEBI:597326"/>
    </cofactor>
</comment>
<evidence type="ECO:0000313" key="9">
    <source>
        <dbReference type="Proteomes" id="UP000317422"/>
    </source>
</evidence>
<dbReference type="RefSeq" id="WP_141924886.1">
    <property type="nucleotide sequence ID" value="NZ_VFQC01000001.1"/>
</dbReference>
<evidence type="ECO:0000256" key="1">
    <source>
        <dbReference type="ARBA" id="ARBA00001933"/>
    </source>
</evidence>
<evidence type="ECO:0000313" key="8">
    <source>
        <dbReference type="EMBL" id="TQN33536.1"/>
    </source>
</evidence>
<dbReference type="SUPFAM" id="SSF53383">
    <property type="entry name" value="PLP-dependent transferases"/>
    <property type="match status" value="1"/>
</dbReference>
<dbReference type="GO" id="GO:0000105">
    <property type="term" value="P:L-histidine biosynthetic process"/>
    <property type="evidence" value="ECO:0007669"/>
    <property type="project" value="InterPro"/>
</dbReference>
<keyword evidence="5 6" id="KW-0663">Pyridoxal phosphate</keyword>
<comment type="similarity">
    <text evidence="6">Belongs to the class-II pyridoxal-phosphate-dependent aminotransferase family.</text>
</comment>
<dbReference type="GO" id="GO:0008793">
    <property type="term" value="F:aromatic-amino-acid transaminase activity"/>
    <property type="evidence" value="ECO:0007669"/>
    <property type="project" value="UniProtKB-UniRule"/>
</dbReference>
<dbReference type="InterPro" id="IPR015424">
    <property type="entry name" value="PyrdxlP-dep_Trfase"/>
</dbReference>